<sequence length="664" mass="67996">MRSVQASLAALAGLALVLAPGAASAAAPILLSGPVTDQVGAVSGDEDAILQAIDDLENDTGIGLYVAYVDDFSGSSPQAWADATAVDSGLGTDDLLLAVATDERQYTWSVASGFPLSDGQLNQVAADRIAPELADGNWAGAAVGAAEGYRDAYNGTGSSSSSGGGSSFAWILILLLVAAAAIGLYFWFKKRRRGAEAGAPSAAKQQKMSTEQLNAEANRLLVETDDAIRTSEQELGFAEAEFGAEHTAAFTAALAAAKTGLSESFKIRQELDDDVPETEPRRRQMLSAIVDRLVKADKELDAKAEDFDKLRNLGQRAPEAIAALKERGEALPPKIAEARTALASLQERYPASASATVRDFPDTAEDRLRFAQTSLSGADAAVTADDRGRAAVLLRAAEEATGQAEQAVDAVGRRSKEIDAAAAQLGAVLDEAAANAAEARQVAAGAPNGRATADKAARLDAVLAEVRAAQAKGPVDPLDATANVERAAAELDRELQALQGAVANAQRARAQLDQVLLSARSTTAAVEDYVNTNRGAVGPEARTRLNEAKLQLSQAEALKDTDPAQALSLAQRADQLANAAASAAQQDVQGYLAPSNPNKGASPMGGSAGAMLGGILLGGMLGGGGGSNRSSHGGFAGGGRRRSAGPGSFGGSATRGRRGGGGRF</sequence>
<dbReference type="AlphaFoldDB" id="A0A1G6SCR5"/>
<dbReference type="InterPro" id="IPR007621">
    <property type="entry name" value="TPM_dom"/>
</dbReference>
<evidence type="ECO:0000256" key="4">
    <source>
        <dbReference type="SAM" id="SignalP"/>
    </source>
</evidence>
<evidence type="ECO:0000313" key="6">
    <source>
        <dbReference type="EMBL" id="SDD14659.1"/>
    </source>
</evidence>
<feature type="signal peptide" evidence="4">
    <location>
        <begin position="1"/>
        <end position="25"/>
    </location>
</feature>
<keyword evidence="3" id="KW-0472">Membrane</keyword>
<dbReference type="EMBL" id="FNAD01000002">
    <property type="protein sequence ID" value="SDD14659.1"/>
    <property type="molecule type" value="Genomic_DNA"/>
</dbReference>
<evidence type="ECO:0000256" key="2">
    <source>
        <dbReference type="SAM" id="MobiDB-lite"/>
    </source>
</evidence>
<feature type="chain" id="PRO_5011517457" evidence="4">
    <location>
        <begin position="26"/>
        <end position="664"/>
    </location>
</feature>
<reference evidence="7" key="1">
    <citation type="submission" date="2016-10" db="EMBL/GenBank/DDBJ databases">
        <authorList>
            <person name="Varghese N."/>
            <person name="Submissions S."/>
        </authorList>
    </citation>
    <scope>NUCLEOTIDE SEQUENCE [LARGE SCALE GENOMIC DNA]</scope>
    <source>
        <strain evidence="7">CGMCC 4.3516</strain>
    </source>
</reference>
<feature type="transmembrane region" description="Helical" evidence="3">
    <location>
        <begin position="168"/>
        <end position="188"/>
    </location>
</feature>
<feature type="domain" description="TPM" evidence="5">
    <location>
        <begin position="35"/>
        <end position="149"/>
    </location>
</feature>
<feature type="region of interest" description="Disordered" evidence="2">
    <location>
        <begin position="628"/>
        <end position="664"/>
    </location>
</feature>
<dbReference type="Pfam" id="PF04536">
    <property type="entry name" value="TPM_phosphatase"/>
    <property type="match status" value="1"/>
</dbReference>
<dbReference type="OrthoDB" id="5105562at2"/>
<keyword evidence="7" id="KW-1185">Reference proteome</keyword>
<dbReference type="STRING" id="58114.SAMN05216270_10225"/>
<proteinExistence type="predicted"/>
<dbReference type="RefSeq" id="WP_091028782.1">
    <property type="nucleotide sequence ID" value="NZ_FNAD01000002.1"/>
</dbReference>
<keyword evidence="1" id="KW-0175">Coiled coil</keyword>
<feature type="compositionally biased region" description="Basic residues" evidence="2">
    <location>
        <begin position="655"/>
        <end position="664"/>
    </location>
</feature>
<protein>
    <submittedName>
        <fullName evidence="6">Uncharacterized membrane protein YgcG, contains a TPM-fold domain</fullName>
    </submittedName>
</protein>
<name>A0A1G6SCR5_9ACTN</name>
<keyword evidence="4" id="KW-0732">Signal</keyword>
<feature type="coiled-coil region" evidence="1">
    <location>
        <begin position="481"/>
        <end position="515"/>
    </location>
</feature>
<organism evidence="6 7">
    <name type="scientific">Glycomyces harbinensis</name>
    <dbReference type="NCBI Taxonomy" id="58114"/>
    <lineage>
        <taxon>Bacteria</taxon>
        <taxon>Bacillati</taxon>
        <taxon>Actinomycetota</taxon>
        <taxon>Actinomycetes</taxon>
        <taxon>Glycomycetales</taxon>
        <taxon>Glycomycetaceae</taxon>
        <taxon>Glycomyces</taxon>
    </lineage>
</organism>
<evidence type="ECO:0000256" key="1">
    <source>
        <dbReference type="SAM" id="Coils"/>
    </source>
</evidence>
<evidence type="ECO:0000313" key="7">
    <source>
        <dbReference type="Proteomes" id="UP000198949"/>
    </source>
</evidence>
<dbReference type="Proteomes" id="UP000198949">
    <property type="component" value="Unassembled WGS sequence"/>
</dbReference>
<keyword evidence="3" id="KW-1133">Transmembrane helix</keyword>
<gene>
    <name evidence="6" type="ORF">SAMN05216270_10225</name>
</gene>
<keyword evidence="3" id="KW-0812">Transmembrane</keyword>
<dbReference type="Gene3D" id="3.10.310.50">
    <property type="match status" value="1"/>
</dbReference>
<evidence type="ECO:0000256" key="3">
    <source>
        <dbReference type="SAM" id="Phobius"/>
    </source>
</evidence>
<accession>A0A1G6SCR5</accession>
<evidence type="ECO:0000259" key="5">
    <source>
        <dbReference type="Pfam" id="PF04536"/>
    </source>
</evidence>